<reference evidence="1 2" key="1">
    <citation type="submission" date="2016-07" db="EMBL/GenBank/DDBJ databases">
        <title>Comparative genomics of the Campylobacter concisus group.</title>
        <authorList>
            <person name="Miller W.G."/>
            <person name="Yee E."/>
            <person name="Chapman M.H."/>
            <person name="Huynh S."/>
            <person name="Bono J.L."/>
            <person name="On S.L.W."/>
            <person name="StLeger J."/>
            <person name="Foster G."/>
            <person name="Parker C.T."/>
        </authorList>
    </citation>
    <scope>NUCLEOTIDE SEQUENCE [LARGE SCALE GENOMIC DNA]</scope>
    <source>
        <strain evidence="1 2">ATCC 33238</strain>
    </source>
</reference>
<protein>
    <submittedName>
        <fullName evidence="1">Putative DUF4415 domain protein</fullName>
    </submittedName>
</protein>
<evidence type="ECO:0000313" key="1">
    <source>
        <dbReference type="EMBL" id="QCD47990.1"/>
    </source>
</evidence>
<dbReference type="EMBL" id="CP012543">
    <property type="protein sequence ID" value="QCD47990.1"/>
    <property type="molecule type" value="Genomic_DNA"/>
</dbReference>
<accession>A0A6G5QQP9</accession>
<sequence length="70" mass="8149">MKKEYDFSKAIKNPYIDKQLKKQISMNINADTIEYFKNMANKKGVPYQTLINIFLTDCMNKKLDIAVVQG</sequence>
<proteinExistence type="predicted"/>
<organism evidence="1 2">
    <name type="scientific">Campylobacter rectus</name>
    <name type="common">Wolinella recta</name>
    <dbReference type="NCBI Taxonomy" id="203"/>
    <lineage>
        <taxon>Bacteria</taxon>
        <taxon>Pseudomonadati</taxon>
        <taxon>Campylobacterota</taxon>
        <taxon>Epsilonproteobacteria</taxon>
        <taxon>Campylobacterales</taxon>
        <taxon>Campylobacteraceae</taxon>
        <taxon>Campylobacter</taxon>
    </lineage>
</organism>
<name>A0A6G5QQP9_CAMRE</name>
<dbReference type="KEGG" id="crx:CRECT_2410"/>
<gene>
    <name evidence="1" type="ORF">CRECT_2410</name>
</gene>
<dbReference type="Pfam" id="PF12441">
    <property type="entry name" value="CopG_antitoxin"/>
    <property type="match status" value="1"/>
</dbReference>
<dbReference type="InterPro" id="IPR022148">
    <property type="entry name" value="CopG_antitoxin"/>
</dbReference>
<dbReference type="AlphaFoldDB" id="A0A6G5QQP9"/>
<dbReference type="Proteomes" id="UP000502377">
    <property type="component" value="Chromosome"/>
</dbReference>
<dbReference type="RefSeq" id="WP_002943187.1">
    <property type="nucleotide sequence ID" value="NZ_CAJPTG010000018.1"/>
</dbReference>
<evidence type="ECO:0000313" key="2">
    <source>
        <dbReference type="Proteomes" id="UP000502377"/>
    </source>
</evidence>